<dbReference type="Proteomes" id="UP000281192">
    <property type="component" value="Chromosome"/>
</dbReference>
<organism evidence="3 4">
    <name type="scientific">Caulobacter flavus</name>
    <dbReference type="NCBI Taxonomy" id="1679497"/>
    <lineage>
        <taxon>Bacteria</taxon>
        <taxon>Pseudomonadati</taxon>
        <taxon>Pseudomonadota</taxon>
        <taxon>Alphaproteobacteria</taxon>
        <taxon>Caulobacterales</taxon>
        <taxon>Caulobacteraceae</taxon>
        <taxon>Caulobacter</taxon>
    </lineage>
</organism>
<sequence length="177" mass="18303">MKLAAPVLAALVLLAAGAADAEVIDAQPNGFATKRSVVIAKPAAEVWAALVQPARWWSSDHTWSGSAANLSLGAASGACFCEKMPNGGSVLHMTTVNAQPGKQLTLFGGLGPLQLSGATGHMIWALAEKDGKTTVTWSYDAGGYMRGGLDKIAPIVDQVLGQQQDRLKAYVETGKAG</sequence>
<reference evidence="2 5" key="2">
    <citation type="submission" date="2018-01" db="EMBL/GenBank/DDBJ databases">
        <title>Complete genome sequence of Caulobacter flavus RHGG3.</title>
        <authorList>
            <person name="Yang E."/>
        </authorList>
    </citation>
    <scope>NUCLEOTIDE SEQUENCE [LARGE SCALE GENOMIC DNA]</scope>
    <source>
        <strain evidence="2 5">RHGG3</strain>
    </source>
</reference>
<dbReference type="OrthoDB" id="5735475at2"/>
<dbReference type="InterPro" id="IPR023393">
    <property type="entry name" value="START-like_dom_sf"/>
</dbReference>
<feature type="chain" id="PRO_5044577942" evidence="1">
    <location>
        <begin position="22"/>
        <end position="177"/>
    </location>
</feature>
<dbReference type="EMBL" id="PJRQ01000022">
    <property type="protein sequence ID" value="PLR15781.1"/>
    <property type="molecule type" value="Genomic_DNA"/>
</dbReference>
<evidence type="ECO:0000313" key="5">
    <source>
        <dbReference type="Proteomes" id="UP000281192"/>
    </source>
</evidence>
<dbReference type="Gene3D" id="3.30.530.20">
    <property type="match status" value="1"/>
</dbReference>
<dbReference type="AlphaFoldDB" id="A0A2N5CTW7"/>
<dbReference type="EMBL" id="CP026100">
    <property type="protein sequence ID" value="AYV45776.1"/>
    <property type="molecule type" value="Genomic_DNA"/>
</dbReference>
<dbReference type="InterPro" id="IPR019587">
    <property type="entry name" value="Polyketide_cyclase/dehydratase"/>
</dbReference>
<dbReference type="Pfam" id="PF10604">
    <property type="entry name" value="Polyketide_cyc2"/>
    <property type="match status" value="1"/>
</dbReference>
<proteinExistence type="predicted"/>
<dbReference type="SUPFAM" id="SSF55961">
    <property type="entry name" value="Bet v1-like"/>
    <property type="match status" value="1"/>
</dbReference>
<gene>
    <name evidence="2" type="ORF">C1707_05655</name>
    <name evidence="3" type="ORF">CFHF_11825</name>
</gene>
<evidence type="ECO:0000313" key="4">
    <source>
        <dbReference type="Proteomes" id="UP000234483"/>
    </source>
</evidence>
<accession>A0A2N5CTW7</accession>
<evidence type="ECO:0000256" key="1">
    <source>
        <dbReference type="SAM" id="SignalP"/>
    </source>
</evidence>
<name>A0A2N5CTW7_9CAUL</name>
<keyword evidence="5" id="KW-1185">Reference proteome</keyword>
<dbReference type="RefSeq" id="WP_101713210.1">
    <property type="nucleotide sequence ID" value="NZ_CP026100.1"/>
</dbReference>
<dbReference type="KEGG" id="cfh:C1707_05655"/>
<evidence type="ECO:0000313" key="3">
    <source>
        <dbReference type="EMBL" id="PLR15781.1"/>
    </source>
</evidence>
<reference evidence="3 4" key="1">
    <citation type="submission" date="2017-12" db="EMBL/GenBank/DDBJ databases">
        <title>The genome sequence of Caulobacter flavus CGMCC1 15093.</title>
        <authorList>
            <person name="Gao J."/>
            <person name="Mao X."/>
            <person name="Sun J."/>
        </authorList>
    </citation>
    <scope>NUCLEOTIDE SEQUENCE [LARGE SCALE GENOMIC DNA]</scope>
    <source>
        <strain evidence="3 4">CGMCC1 15093</strain>
    </source>
</reference>
<keyword evidence="1" id="KW-0732">Signal</keyword>
<dbReference type="Proteomes" id="UP000234483">
    <property type="component" value="Unassembled WGS sequence"/>
</dbReference>
<feature type="signal peptide" evidence="1">
    <location>
        <begin position="1"/>
        <end position="21"/>
    </location>
</feature>
<protein>
    <submittedName>
        <fullName evidence="3">ATPase</fullName>
    </submittedName>
</protein>
<evidence type="ECO:0000313" key="2">
    <source>
        <dbReference type="EMBL" id="AYV45776.1"/>
    </source>
</evidence>